<dbReference type="PRINTS" id="PR00081">
    <property type="entry name" value="GDHRDH"/>
</dbReference>
<keyword evidence="2" id="KW-0560">Oxidoreductase</keyword>
<dbReference type="GO" id="GO:0016491">
    <property type="term" value="F:oxidoreductase activity"/>
    <property type="evidence" value="ECO:0007669"/>
    <property type="project" value="UniProtKB-KW"/>
</dbReference>
<dbReference type="Gene3D" id="3.40.50.720">
    <property type="entry name" value="NAD(P)-binding Rossmann-like Domain"/>
    <property type="match status" value="1"/>
</dbReference>
<dbReference type="CDD" id="cd05374">
    <property type="entry name" value="17beta-HSD-like_SDR_c"/>
    <property type="match status" value="1"/>
</dbReference>
<dbReference type="PANTHER" id="PTHR43976:SF16">
    <property type="entry name" value="SHORT-CHAIN DEHYDROGENASE_REDUCTASE FAMILY PROTEIN"/>
    <property type="match status" value="1"/>
</dbReference>
<dbReference type="Proteomes" id="UP000290849">
    <property type="component" value="Unassembled WGS sequence"/>
</dbReference>
<reference evidence="5 6" key="1">
    <citation type="journal article" date="2017" name="Int. J. Syst. Evol. Microbiol.">
        <title>Achromobacter aloeverae sp. nov., isolated from the root of Aloe vera (L.) Burm.f.</title>
        <authorList>
            <person name="Kuncharoen N."/>
            <person name="Muramatsu Y."/>
            <person name="Shibata C."/>
            <person name="Kamakura Y."/>
            <person name="Nakagawa Y."/>
            <person name="Tanasupawat S."/>
        </authorList>
    </citation>
    <scope>NUCLEOTIDE SEQUENCE [LARGE SCALE GENOMIC DNA]</scope>
    <source>
        <strain evidence="5 6">AVA-1</strain>
    </source>
</reference>
<dbReference type="EMBL" id="PYAL01000002">
    <property type="protein sequence ID" value="RXN91689.1"/>
    <property type="molecule type" value="Genomic_DNA"/>
</dbReference>
<dbReference type="InterPro" id="IPR036291">
    <property type="entry name" value="NAD(P)-bd_dom_sf"/>
</dbReference>
<protein>
    <submittedName>
        <fullName evidence="5">Short-chain dehydrogenase/reductase</fullName>
    </submittedName>
</protein>
<dbReference type="OrthoDB" id="9789083at2"/>
<keyword evidence="6" id="KW-1185">Reference proteome</keyword>
<dbReference type="PRINTS" id="PR00080">
    <property type="entry name" value="SDRFAMILY"/>
</dbReference>
<dbReference type="AlphaFoldDB" id="A0A4V1MSI4"/>
<evidence type="ECO:0000313" key="6">
    <source>
        <dbReference type="Proteomes" id="UP000290849"/>
    </source>
</evidence>
<dbReference type="InterPro" id="IPR002347">
    <property type="entry name" value="SDR_fam"/>
</dbReference>
<organism evidence="5 6">
    <name type="scientific">Achromobacter aloeverae</name>
    <dbReference type="NCBI Taxonomy" id="1750518"/>
    <lineage>
        <taxon>Bacteria</taxon>
        <taxon>Pseudomonadati</taxon>
        <taxon>Pseudomonadota</taxon>
        <taxon>Betaproteobacteria</taxon>
        <taxon>Burkholderiales</taxon>
        <taxon>Alcaligenaceae</taxon>
        <taxon>Achromobacter</taxon>
    </lineage>
</organism>
<evidence type="ECO:0000256" key="2">
    <source>
        <dbReference type="ARBA" id="ARBA00023002"/>
    </source>
</evidence>
<sequence>MSHTPTNTARAAQAKVWFITGAARGLGLALARQVLAQGHRVAATSRNLAGLRQALGEGGERVLALAVDPVSEQAVQTAIDQAVATFGRIDVVVNNAGYGQQGTIEALTDAELRRNFDVNVFAPMHVLRHVLPHLRRQRGGHIFNIASIGGFHGGYAGWSSYIAGKFALAGLTETLAAEVAELGIKATVVYPGPFRTEFLSKDSLVTARQAIGDYKAAQASLDLHVGSMDGRQAGDPDKLALLLLQAASVAQPPLHLFAGRIANTLAEEKMAAVRGDMAAWRGASDATDFPEGA</sequence>
<feature type="domain" description="Ketoreductase" evidence="4">
    <location>
        <begin position="15"/>
        <end position="197"/>
    </location>
</feature>
<dbReference type="RefSeq" id="WP_129150431.1">
    <property type="nucleotide sequence ID" value="NZ_JBHSDO010000013.1"/>
</dbReference>
<dbReference type="SUPFAM" id="SSF51735">
    <property type="entry name" value="NAD(P)-binding Rossmann-fold domains"/>
    <property type="match status" value="1"/>
</dbReference>
<dbReference type="PANTHER" id="PTHR43976">
    <property type="entry name" value="SHORT CHAIN DEHYDROGENASE"/>
    <property type="match status" value="1"/>
</dbReference>
<dbReference type="InterPro" id="IPR057326">
    <property type="entry name" value="KR_dom"/>
</dbReference>
<evidence type="ECO:0000256" key="1">
    <source>
        <dbReference type="ARBA" id="ARBA00006484"/>
    </source>
</evidence>
<proteinExistence type="inferred from homology"/>
<dbReference type="SMART" id="SM00822">
    <property type="entry name" value="PKS_KR"/>
    <property type="match status" value="1"/>
</dbReference>
<evidence type="ECO:0000313" key="5">
    <source>
        <dbReference type="EMBL" id="RXN91689.1"/>
    </source>
</evidence>
<evidence type="ECO:0000259" key="4">
    <source>
        <dbReference type="SMART" id="SM00822"/>
    </source>
</evidence>
<gene>
    <name evidence="5" type="ORF">C7R54_09185</name>
</gene>
<dbReference type="Pfam" id="PF00106">
    <property type="entry name" value="adh_short"/>
    <property type="match status" value="1"/>
</dbReference>
<name>A0A4V1MSI4_9BURK</name>
<evidence type="ECO:0000256" key="3">
    <source>
        <dbReference type="RuleBase" id="RU000363"/>
    </source>
</evidence>
<dbReference type="InterPro" id="IPR051911">
    <property type="entry name" value="SDR_oxidoreductase"/>
</dbReference>
<comment type="similarity">
    <text evidence="1 3">Belongs to the short-chain dehydrogenases/reductases (SDR) family.</text>
</comment>
<comment type="caution">
    <text evidence="5">The sequence shown here is derived from an EMBL/GenBank/DDBJ whole genome shotgun (WGS) entry which is preliminary data.</text>
</comment>
<accession>A0A4V1MSI4</accession>